<accession>A0A023D1K2</accession>
<feature type="signal peptide" evidence="1">
    <location>
        <begin position="1"/>
        <end position="22"/>
    </location>
</feature>
<name>A0A023D1K2_ACIMT</name>
<keyword evidence="3" id="KW-0378">Hydrolase</keyword>
<dbReference type="InterPro" id="IPR001910">
    <property type="entry name" value="Inosine/uridine_hydrolase_dom"/>
</dbReference>
<feature type="chain" id="PRO_5030001270" evidence="1">
    <location>
        <begin position="23"/>
        <end position="363"/>
    </location>
</feature>
<reference evidence="3 4" key="2">
    <citation type="journal article" date="2014" name="FEMS Microbiol. Lett.">
        <title>Draft genomic DNA sequence of the facultatively methylotrophic bacterium Acidomonas methanolica type strain MB58.</title>
        <authorList>
            <person name="Higashiura N."/>
            <person name="Hadano H."/>
            <person name="Hirakawa H."/>
            <person name="Matsutani M."/>
            <person name="Takabe S."/>
            <person name="Matsushita K."/>
            <person name="Azuma Y."/>
        </authorList>
    </citation>
    <scope>NUCLEOTIDE SEQUENCE [LARGE SCALE GENOMIC DNA]</scope>
    <source>
        <strain evidence="3 4">MB58</strain>
    </source>
</reference>
<dbReference type="Gene3D" id="3.90.245.10">
    <property type="entry name" value="Ribonucleoside hydrolase-like"/>
    <property type="match status" value="1"/>
</dbReference>
<dbReference type="InterPro" id="IPR036452">
    <property type="entry name" value="Ribo_hydro-like"/>
</dbReference>
<dbReference type="AlphaFoldDB" id="A0A023D1K2"/>
<sequence>MRRFLLAVACAVLSVSPSVAFAAGVGTQDLVILDNDFEGPATSNIDSLIPLLNNPHITLLGVTTVIGDDWENAESAHLRRFLEIARQTQIPVYEGATLPLINSRPLMRLREEHFGTIPWKGAWGGLGSIEASHDTQPPLGPLPEGEPKLKAQPLPAALFMIQQVHAHPHQVTIIEAGPMTNLALAIRLDPDFAALARQLIFMGGYVGLGMEAATGNADNASDFNLLFDPEAAHITLTAPWPAITSVSNVSNDVFMSKADMEKLAASRHTPVTDYLAHYYAPMPMWDETTTLLAADPSLIKKSVAVYMDVDLASGPHQGSVVLWSDANAPKKMGVRKVHIVQEIDRPRLLAAFADDARNAMGKN</sequence>
<keyword evidence="1" id="KW-0732">Signal</keyword>
<gene>
    <name evidence="3" type="ORF">Amme_005_054</name>
</gene>
<dbReference type="PANTHER" id="PTHR46190">
    <property type="entry name" value="SI:CH211-201H21.5-RELATED"/>
    <property type="match status" value="1"/>
</dbReference>
<evidence type="ECO:0000256" key="1">
    <source>
        <dbReference type="SAM" id="SignalP"/>
    </source>
</evidence>
<dbReference type="InterPro" id="IPR052775">
    <property type="entry name" value="IUN_hydrolase"/>
</dbReference>
<keyword evidence="4" id="KW-1185">Reference proteome</keyword>
<feature type="domain" description="Inosine/uridine-preferring nucleoside hydrolase" evidence="2">
    <location>
        <begin position="31"/>
        <end position="348"/>
    </location>
</feature>
<dbReference type="RefSeq" id="WP_042055294.1">
    <property type="nucleotide sequence ID" value="NZ_BAND01000005.1"/>
</dbReference>
<dbReference type="PANTHER" id="PTHR46190:SF1">
    <property type="entry name" value="SI:CH211-201H21.5"/>
    <property type="match status" value="1"/>
</dbReference>
<dbReference type="GO" id="GO:0016799">
    <property type="term" value="F:hydrolase activity, hydrolyzing N-glycosyl compounds"/>
    <property type="evidence" value="ECO:0007669"/>
    <property type="project" value="InterPro"/>
</dbReference>
<evidence type="ECO:0000313" key="3">
    <source>
        <dbReference type="EMBL" id="GAJ27666.1"/>
    </source>
</evidence>
<comment type="caution">
    <text evidence="3">The sequence shown here is derived from an EMBL/GenBank/DDBJ whole genome shotgun (WGS) entry which is preliminary data.</text>
</comment>
<protein>
    <submittedName>
        <fullName evidence="3">Nucleoside hydrolase</fullName>
    </submittedName>
</protein>
<evidence type="ECO:0000259" key="2">
    <source>
        <dbReference type="Pfam" id="PF01156"/>
    </source>
</evidence>
<proteinExistence type="predicted"/>
<dbReference type="EMBL" id="BAND01000005">
    <property type="protein sequence ID" value="GAJ27666.1"/>
    <property type="molecule type" value="Genomic_DNA"/>
</dbReference>
<organism evidence="3 4">
    <name type="scientific">Acidomonas methanolica NBRC 104435</name>
    <dbReference type="NCBI Taxonomy" id="1231351"/>
    <lineage>
        <taxon>Bacteria</taxon>
        <taxon>Pseudomonadati</taxon>
        <taxon>Pseudomonadota</taxon>
        <taxon>Alphaproteobacteria</taxon>
        <taxon>Acetobacterales</taxon>
        <taxon>Acetobacteraceae</taxon>
        <taxon>Acidomonas</taxon>
    </lineage>
</organism>
<evidence type="ECO:0000313" key="4">
    <source>
        <dbReference type="Proteomes" id="UP000019760"/>
    </source>
</evidence>
<reference evidence="4" key="1">
    <citation type="journal article" date="2014" name="FEMS Microbiol. Lett.">
        <title>Draft Genomic DNA Sequence of the Facultatively Methylotrophic Bacterium Acidomonas methanolica type strain MB58.</title>
        <authorList>
            <person name="Higashiura N."/>
            <person name="Hadano H."/>
            <person name="Hirakawa H."/>
            <person name="Matsutani M."/>
            <person name="Takabe S."/>
            <person name="Matsushita K."/>
            <person name="Azuma Y."/>
        </authorList>
    </citation>
    <scope>NUCLEOTIDE SEQUENCE [LARGE SCALE GENOMIC DNA]</scope>
    <source>
        <strain evidence="4">MB58</strain>
    </source>
</reference>
<dbReference type="SUPFAM" id="SSF53590">
    <property type="entry name" value="Nucleoside hydrolase"/>
    <property type="match status" value="1"/>
</dbReference>
<dbReference type="OrthoDB" id="9797882at2"/>
<dbReference type="Pfam" id="PF01156">
    <property type="entry name" value="IU_nuc_hydro"/>
    <property type="match status" value="1"/>
</dbReference>
<dbReference type="Proteomes" id="UP000019760">
    <property type="component" value="Unassembled WGS sequence"/>
</dbReference>